<dbReference type="FunCoup" id="A0A804K966">
    <property type="interactions" value="1885"/>
</dbReference>
<dbReference type="Pfam" id="PF10714">
    <property type="entry name" value="LEA_6"/>
    <property type="match status" value="1"/>
</dbReference>
<name>A0A804K966_MUSAM</name>
<feature type="compositionally biased region" description="Polar residues" evidence="1">
    <location>
        <begin position="25"/>
        <end position="36"/>
    </location>
</feature>
<evidence type="ECO:0000313" key="3">
    <source>
        <dbReference type="EnsemblPlants" id="Ma08_p21450.1"/>
    </source>
</evidence>
<organism evidence="3 4">
    <name type="scientific">Musa acuminata subsp. malaccensis</name>
    <name type="common">Wild banana</name>
    <name type="synonym">Musa malaccensis</name>
    <dbReference type="NCBI Taxonomy" id="214687"/>
    <lineage>
        <taxon>Eukaryota</taxon>
        <taxon>Viridiplantae</taxon>
        <taxon>Streptophyta</taxon>
        <taxon>Embryophyta</taxon>
        <taxon>Tracheophyta</taxon>
        <taxon>Spermatophyta</taxon>
        <taxon>Magnoliopsida</taxon>
        <taxon>Liliopsida</taxon>
        <taxon>Zingiberales</taxon>
        <taxon>Musaceae</taxon>
        <taxon>Musa</taxon>
    </lineage>
</organism>
<dbReference type="OMA" id="SPYTQYK"/>
<feature type="compositionally biased region" description="Polar residues" evidence="1">
    <location>
        <begin position="72"/>
        <end position="86"/>
    </location>
</feature>
<gene>
    <name evidence="2" type="ORF">GSMUA_82250.1</name>
</gene>
<sequence length="96" mass="10052">MEGSAKERREEAGKEGQLQEAGKEGQQQVQLPTESSPYVKYEDLEEYKMQGYGAQGHQPVVDKCGGGGTDAPTVSGSGLSESQAHASTGIGRLGVP</sequence>
<reference evidence="2" key="1">
    <citation type="submission" date="2021-03" db="EMBL/GenBank/DDBJ databases">
        <authorList>
            <consortium name="Genoscope - CEA"/>
            <person name="William W."/>
        </authorList>
    </citation>
    <scope>NUCLEOTIDE SEQUENCE</scope>
    <source>
        <strain evidence="2">Doubled-haploid Pahang</strain>
    </source>
</reference>
<dbReference type="EnsemblPlants" id="Ma08_t21450.1">
    <property type="protein sequence ID" value="Ma08_p21450.1"/>
    <property type="gene ID" value="Ma08_g21450"/>
</dbReference>
<dbReference type="Gramene" id="Ma08_t21450.1">
    <property type="protein sequence ID" value="Ma08_p21450.1"/>
    <property type="gene ID" value="Ma08_g21450"/>
</dbReference>
<dbReference type="InterPro" id="IPR018930">
    <property type="entry name" value="LEA-18"/>
</dbReference>
<evidence type="ECO:0000256" key="1">
    <source>
        <dbReference type="SAM" id="MobiDB-lite"/>
    </source>
</evidence>
<evidence type="ECO:0000313" key="4">
    <source>
        <dbReference type="Proteomes" id="UP000012960"/>
    </source>
</evidence>
<keyword evidence="4" id="KW-1185">Reference proteome</keyword>
<dbReference type="InParanoid" id="A0A804K966"/>
<dbReference type="AlphaFoldDB" id="A0A804K966"/>
<proteinExistence type="predicted"/>
<feature type="region of interest" description="Disordered" evidence="1">
    <location>
        <begin position="1"/>
        <end position="96"/>
    </location>
</feature>
<dbReference type="EMBL" id="HG996472">
    <property type="protein sequence ID" value="CAG1832305.1"/>
    <property type="molecule type" value="Genomic_DNA"/>
</dbReference>
<protein>
    <submittedName>
        <fullName evidence="2">(wild Malaysian banana) hypothetical protein</fullName>
    </submittedName>
</protein>
<accession>A0A804K966</accession>
<reference evidence="3" key="2">
    <citation type="submission" date="2021-05" db="UniProtKB">
        <authorList>
            <consortium name="EnsemblPlants"/>
        </authorList>
    </citation>
    <scope>IDENTIFICATION</scope>
    <source>
        <strain evidence="3">subsp. malaccensis</strain>
    </source>
</reference>
<evidence type="ECO:0000313" key="2">
    <source>
        <dbReference type="EMBL" id="CAG1832305.1"/>
    </source>
</evidence>
<feature type="compositionally biased region" description="Basic and acidic residues" evidence="1">
    <location>
        <begin position="1"/>
        <end position="14"/>
    </location>
</feature>
<dbReference type="Proteomes" id="UP000012960">
    <property type="component" value="Unplaced"/>
</dbReference>